<dbReference type="SUPFAM" id="SSF50494">
    <property type="entry name" value="Trypsin-like serine proteases"/>
    <property type="match status" value="1"/>
</dbReference>
<keyword evidence="2" id="KW-0802">TPR repeat</keyword>
<dbReference type="InterPro" id="IPR011990">
    <property type="entry name" value="TPR-like_helical_dom_sf"/>
</dbReference>
<dbReference type="PANTHER" id="PTHR45641">
    <property type="entry name" value="TETRATRICOPEPTIDE REPEAT PROTEIN (AFU_ORTHOLOGUE AFUA_6G03870)"/>
    <property type="match status" value="1"/>
</dbReference>
<accession>A0ABV9WGU7</accession>
<dbReference type="Pfam" id="PF13424">
    <property type="entry name" value="TPR_12"/>
    <property type="match status" value="1"/>
</dbReference>
<dbReference type="Gene3D" id="2.40.10.10">
    <property type="entry name" value="Trypsin-like serine proteases"/>
    <property type="match status" value="2"/>
</dbReference>
<dbReference type="InterPro" id="IPR043504">
    <property type="entry name" value="Peptidase_S1_PA_chymotrypsin"/>
</dbReference>
<comment type="caution">
    <text evidence="3">The sequence shown here is derived from an EMBL/GenBank/DDBJ whole genome shotgun (WGS) entry which is preliminary data.</text>
</comment>
<dbReference type="PANTHER" id="PTHR45641:SF19">
    <property type="entry name" value="NEPHROCYSTIN-3"/>
    <property type="match status" value="1"/>
</dbReference>
<dbReference type="Proteomes" id="UP001595912">
    <property type="component" value="Unassembled WGS sequence"/>
</dbReference>
<dbReference type="Gene3D" id="1.25.40.10">
    <property type="entry name" value="Tetratricopeptide repeat domain"/>
    <property type="match status" value="2"/>
</dbReference>
<dbReference type="InterPro" id="IPR009003">
    <property type="entry name" value="Peptidase_S1_PA"/>
</dbReference>
<proteinExistence type="predicted"/>
<organism evidence="3 4">
    <name type="scientific">Dactylosporangium cerinum</name>
    <dbReference type="NCBI Taxonomy" id="1434730"/>
    <lineage>
        <taxon>Bacteria</taxon>
        <taxon>Bacillati</taxon>
        <taxon>Actinomycetota</taxon>
        <taxon>Actinomycetes</taxon>
        <taxon>Micromonosporales</taxon>
        <taxon>Micromonosporaceae</taxon>
        <taxon>Dactylosporangium</taxon>
    </lineage>
</organism>
<keyword evidence="4" id="KW-1185">Reference proteome</keyword>
<name>A0ABV9WGU7_9ACTN</name>
<dbReference type="RefSeq" id="WP_380128347.1">
    <property type="nucleotide sequence ID" value="NZ_JBHSIU010000130.1"/>
</dbReference>
<dbReference type="EMBL" id="JBHSIU010000130">
    <property type="protein sequence ID" value="MFC5007708.1"/>
    <property type="molecule type" value="Genomic_DNA"/>
</dbReference>
<dbReference type="InterPro" id="IPR019734">
    <property type="entry name" value="TPR_rpt"/>
</dbReference>
<reference evidence="4" key="1">
    <citation type="journal article" date="2019" name="Int. J. Syst. Evol. Microbiol.">
        <title>The Global Catalogue of Microorganisms (GCM) 10K type strain sequencing project: providing services to taxonomists for standard genome sequencing and annotation.</title>
        <authorList>
            <consortium name="The Broad Institute Genomics Platform"/>
            <consortium name="The Broad Institute Genome Sequencing Center for Infectious Disease"/>
            <person name="Wu L."/>
            <person name="Ma J."/>
        </authorList>
    </citation>
    <scope>NUCLEOTIDE SEQUENCE [LARGE SCALE GENOMIC DNA]</scope>
    <source>
        <strain evidence="4">CGMCC 4.7152</strain>
    </source>
</reference>
<evidence type="ECO:0000256" key="2">
    <source>
        <dbReference type="ARBA" id="ARBA00022803"/>
    </source>
</evidence>
<dbReference type="Pfam" id="PF13374">
    <property type="entry name" value="TPR_10"/>
    <property type="match status" value="1"/>
</dbReference>
<gene>
    <name evidence="3" type="ORF">ACFPIJ_59115</name>
</gene>
<evidence type="ECO:0000256" key="1">
    <source>
        <dbReference type="ARBA" id="ARBA00022737"/>
    </source>
</evidence>
<dbReference type="Pfam" id="PF13365">
    <property type="entry name" value="Trypsin_2"/>
    <property type="match status" value="1"/>
</dbReference>
<evidence type="ECO:0000313" key="4">
    <source>
        <dbReference type="Proteomes" id="UP001595912"/>
    </source>
</evidence>
<dbReference type="SMART" id="SM00028">
    <property type="entry name" value="TPR"/>
    <property type="match status" value="6"/>
</dbReference>
<sequence length="1149" mass="125756">MTGLSWLANETTVDSWQLRRHTVRINHPDGRPLGSGFFVAPGWVMTAAHVVYDLDERVELPIVSVTPSDQDVGTTDVDGEVVVRSAPGHGTGVWPFPDVALVRLRPTREWVGQHPCVWLDTRHPVKTCHAYGFPVREPRVTPSGGPATFDFEGETSDRYLQLKAGQAAAGLSGAPLVCPVQRGVVGMVVSSRDVYSDLGGLATPIAALLGDLPELLGVPPDLAEKFREVRELGVAAVLADRASWHRVLKMPAAETSLAPPLTRFQRKARSLPAEMLLADAGVVPYLFRDRELEDVQRWCEQASAMEVWRFTGPGGAGKTRYAIELCKIMKGRGWLAGFWDGPAAAADTGFDVADVPLPRLIVVDYVEAFAAGALRVLLGRLQTRASELAPVRVLLLTRTAAGDTDVLREIGKAAGVQLRNVLNDAPDPVEVRGIPVGQRRRLYEEAVVAFRAAWFTDPPQLAIPDLDLTAERYAVPLEVLLEAFDHALSGNGSGGGSGGAPDTDRMPVERALDHEERYWSLAAPPELTDQERRTAVALATLAGADRDSRGEALLEVLPVFAEDGTGLRRRTVRWLRGLYAGSARINPLRPDRLGEVLVATTLGQQEDGGVALLRAVLALPDDAQVSRSLDLLARLAATDATSAGRIAEALAGCHTDLVDRAEHEAHGVAGRPGRLDIAIGLQRLLAGDLAGRLEDLARQSPRSADALFDLAMSCNRIGDLARKSGRSDRAEALYVRGFVIRLRMSAADRDNLRLARELTISYNRLGDLAHRSSQTAKARRLYQRSLRICERLGRLEPDDPDHARALATTCDRLADVAAEQGPREQAETLYRRGLQIRERLAQQLRDDSTIARELSVSYDKLGDLATENRRAEEARRLYDTGLAIRKKLMEAAPEDANVARDLSNSYDRLGDLAVDAKASAEGKARYEEALRIRRRLADSQPDNTTFARDLSRSYNSLGNVALDDGRLPEARQLYEQGLEIVERLIRADSRNTTLARDATVFLTNLGDVAFYDGRPADAEPLYKRGLDGAQRLLAVEPENTTFARDTASLYERMGRLMRGRPDPPARAETLLSAGVQFRRRLHEGNRERGDLAEELAYALLQLADTIDGPTAGRMVGEAVELLQSYDQEGKLTAKGKELLQQAHRQHGAE</sequence>
<evidence type="ECO:0000313" key="3">
    <source>
        <dbReference type="EMBL" id="MFC5007708.1"/>
    </source>
</evidence>
<dbReference type="SUPFAM" id="SSF48452">
    <property type="entry name" value="TPR-like"/>
    <property type="match status" value="2"/>
</dbReference>
<protein>
    <submittedName>
        <fullName evidence="3">Tetratricopeptide repeat protein</fullName>
    </submittedName>
</protein>
<keyword evidence="1" id="KW-0677">Repeat</keyword>